<dbReference type="AlphaFoldDB" id="A0A5B6VBP4"/>
<reference evidence="3" key="1">
    <citation type="journal article" date="2019" name="Plant Biotechnol. J.">
        <title>Genome sequencing of the Australian wild diploid species Gossypium australe highlights disease resistance and delayed gland morphogenesis.</title>
        <authorList>
            <person name="Cai Y."/>
            <person name="Cai X."/>
            <person name="Wang Q."/>
            <person name="Wang P."/>
            <person name="Zhang Y."/>
            <person name="Cai C."/>
            <person name="Xu Y."/>
            <person name="Wang K."/>
            <person name="Zhou Z."/>
            <person name="Wang C."/>
            <person name="Geng S."/>
            <person name="Li B."/>
            <person name="Dong Q."/>
            <person name="Hou Y."/>
            <person name="Wang H."/>
            <person name="Ai P."/>
            <person name="Liu Z."/>
            <person name="Yi F."/>
            <person name="Sun M."/>
            <person name="An G."/>
            <person name="Cheng J."/>
            <person name="Zhang Y."/>
            <person name="Shi Q."/>
            <person name="Xie Y."/>
            <person name="Shi X."/>
            <person name="Chang Y."/>
            <person name="Huang F."/>
            <person name="Chen Y."/>
            <person name="Hong S."/>
            <person name="Mi L."/>
            <person name="Sun Q."/>
            <person name="Zhang L."/>
            <person name="Zhou B."/>
            <person name="Peng R."/>
            <person name="Zhang X."/>
            <person name="Liu F."/>
        </authorList>
    </citation>
    <scope>NUCLEOTIDE SEQUENCE [LARGE SCALE GENOMIC DNA]</scope>
    <source>
        <strain evidence="3">cv. PA1801</strain>
    </source>
</reference>
<evidence type="ECO:0000313" key="2">
    <source>
        <dbReference type="EMBL" id="KAA3466441.1"/>
    </source>
</evidence>
<keyword evidence="3" id="KW-1185">Reference proteome</keyword>
<dbReference type="PANTHER" id="PTHR34482">
    <property type="entry name" value="DNA DAMAGE-INDUCIBLE PROTEIN 1-LIKE"/>
    <property type="match status" value="1"/>
</dbReference>
<protein>
    <submittedName>
        <fullName evidence="2">Gag-Pol polyprotein</fullName>
    </submittedName>
</protein>
<dbReference type="Proteomes" id="UP000325315">
    <property type="component" value="Unassembled WGS sequence"/>
</dbReference>
<dbReference type="OrthoDB" id="2272416at2759"/>
<gene>
    <name evidence="2" type="ORF">EPI10_001534</name>
</gene>
<accession>A0A5B6VBP4</accession>
<feature type="region of interest" description="Disordered" evidence="1">
    <location>
        <begin position="43"/>
        <end position="89"/>
    </location>
</feature>
<evidence type="ECO:0000313" key="3">
    <source>
        <dbReference type="Proteomes" id="UP000325315"/>
    </source>
</evidence>
<name>A0A5B6VBP4_9ROSI</name>
<organism evidence="2 3">
    <name type="scientific">Gossypium australe</name>
    <dbReference type="NCBI Taxonomy" id="47621"/>
    <lineage>
        <taxon>Eukaryota</taxon>
        <taxon>Viridiplantae</taxon>
        <taxon>Streptophyta</taxon>
        <taxon>Embryophyta</taxon>
        <taxon>Tracheophyta</taxon>
        <taxon>Spermatophyta</taxon>
        <taxon>Magnoliopsida</taxon>
        <taxon>eudicotyledons</taxon>
        <taxon>Gunneridae</taxon>
        <taxon>Pentapetalae</taxon>
        <taxon>rosids</taxon>
        <taxon>malvids</taxon>
        <taxon>Malvales</taxon>
        <taxon>Malvaceae</taxon>
        <taxon>Malvoideae</taxon>
        <taxon>Gossypium</taxon>
    </lineage>
</organism>
<proteinExistence type="predicted"/>
<sequence>MCKRFNEDLNEDIRLLVGILELKEFVVLVERACKAEELNKGKKNADLEARDSRKRPISKSFPSQSKKSKEMYSRSNVSMGYSHRDCGKQHSSFKSQATSMASVGNVRSNRPEYQYCRRRHPGECRVNDRVCFKCGSQEHFIRD</sequence>
<dbReference type="EMBL" id="SMMG02000007">
    <property type="protein sequence ID" value="KAA3466441.1"/>
    <property type="molecule type" value="Genomic_DNA"/>
</dbReference>
<comment type="caution">
    <text evidence="2">The sequence shown here is derived from an EMBL/GenBank/DDBJ whole genome shotgun (WGS) entry which is preliminary data.</text>
</comment>
<dbReference type="PANTHER" id="PTHR34482:SF36">
    <property type="entry name" value="RETROTRANSPOSON GAG DOMAIN-CONTAINING PROTEIN"/>
    <property type="match status" value="1"/>
</dbReference>
<evidence type="ECO:0000256" key="1">
    <source>
        <dbReference type="SAM" id="MobiDB-lite"/>
    </source>
</evidence>